<keyword evidence="1" id="KW-0732">Signal</keyword>
<comment type="caution">
    <text evidence="2">The sequence shown here is derived from an EMBL/GenBank/DDBJ whole genome shotgun (WGS) entry which is preliminary data.</text>
</comment>
<dbReference type="SUPFAM" id="SSF55486">
    <property type="entry name" value="Metalloproteases ('zincins'), catalytic domain"/>
    <property type="match status" value="1"/>
</dbReference>
<feature type="chain" id="PRO_5030518500" description="Peptidase M30, hyicolysin" evidence="1">
    <location>
        <begin position="21"/>
        <end position="602"/>
    </location>
</feature>
<feature type="signal peptide" evidence="1">
    <location>
        <begin position="1"/>
        <end position="20"/>
    </location>
</feature>
<proteinExistence type="predicted"/>
<gene>
    <name evidence="2" type="ORF">HNP76_000326</name>
</gene>
<accession>A0A7W8LL30</accession>
<dbReference type="PROSITE" id="PS51257">
    <property type="entry name" value="PROKAR_LIPOPROTEIN"/>
    <property type="match status" value="1"/>
</dbReference>
<dbReference type="Proteomes" id="UP000518887">
    <property type="component" value="Unassembled WGS sequence"/>
</dbReference>
<organism evidence="2 3">
    <name type="scientific">Treponema ruminis</name>
    <dbReference type="NCBI Taxonomy" id="744515"/>
    <lineage>
        <taxon>Bacteria</taxon>
        <taxon>Pseudomonadati</taxon>
        <taxon>Spirochaetota</taxon>
        <taxon>Spirochaetia</taxon>
        <taxon>Spirochaetales</taxon>
        <taxon>Treponemataceae</taxon>
        <taxon>Treponema</taxon>
    </lineage>
</organism>
<protein>
    <recommendedName>
        <fullName evidence="4">Peptidase M30, hyicolysin</fullName>
    </recommendedName>
</protein>
<sequence length="602" mass="67947">MKKLLVSVLAIAFFSLSSCNNIMDQVQEGQTGTQTSTQTGTDKSGQLIEATKTSSVKYQHDDDKPNIIEVSSDTSKLEISGLKTGQKIWLSRTNPTNKSISSIYTRYVDSASNITLSKNKSSFSREAVDLSPSFSCMSLDFNASLPSLDQLADRSAYYAAAGTVEEITPVVNETEKTIYLDKDSKIEKFEKKKITLRAIGKYCYVWVAGDKDDTTYWTDGGFVKSTQNVNSEIVQKMADCFDKVYPLVRKVFGNESDEMYFQAGIVSMKDYSDTGTKVNIVIHDIGNDFGNNSSSGMVGYFHGKDFHHNFTAGNLQYSNSGKYIYIDAYYAANNTNTVLSTLAHEFQHMIHFGIKTINKRLPQSTSETYTWYNEMKSMLCEDIMMNYFKKLFPKDFTEEDSPFQRLPLFCRYYHEIGLEYQSSGNKLLYSYANNYAFGAWAMRNYGGLYFVKQMATNDSLGVESIQDAAGVSIEEMLKEYTAALLIKKEGYGFNKKIILSDTPDFAEFLSDDYDYTIDAIDLWNLSKIVSKSYYEIFPPMIYFKDPGPVCFVYNARYDLRPYGIGLVSVGTVNFADENESSVTLNFNTTGIDSAQKTYIIIE</sequence>
<evidence type="ECO:0008006" key="4">
    <source>
        <dbReference type="Google" id="ProtNLM"/>
    </source>
</evidence>
<keyword evidence="3" id="KW-1185">Reference proteome</keyword>
<dbReference type="RefSeq" id="WP_184656806.1">
    <property type="nucleotide sequence ID" value="NZ_JACHFQ010000001.1"/>
</dbReference>
<evidence type="ECO:0000313" key="2">
    <source>
        <dbReference type="EMBL" id="MBB5224986.1"/>
    </source>
</evidence>
<evidence type="ECO:0000313" key="3">
    <source>
        <dbReference type="Proteomes" id="UP000518887"/>
    </source>
</evidence>
<dbReference type="AlphaFoldDB" id="A0A7W8LL30"/>
<dbReference type="EMBL" id="JACHFQ010000001">
    <property type="protein sequence ID" value="MBB5224986.1"/>
    <property type="molecule type" value="Genomic_DNA"/>
</dbReference>
<reference evidence="2 3" key="1">
    <citation type="submission" date="2020-08" db="EMBL/GenBank/DDBJ databases">
        <title>Genomic Encyclopedia of Type Strains, Phase IV (KMG-IV): sequencing the most valuable type-strain genomes for metagenomic binning, comparative biology and taxonomic classification.</title>
        <authorList>
            <person name="Goeker M."/>
        </authorList>
    </citation>
    <scope>NUCLEOTIDE SEQUENCE [LARGE SCALE GENOMIC DNA]</scope>
    <source>
        <strain evidence="2 3">DSM 103462</strain>
    </source>
</reference>
<evidence type="ECO:0000256" key="1">
    <source>
        <dbReference type="SAM" id="SignalP"/>
    </source>
</evidence>
<name>A0A7W8LL30_9SPIR</name>